<reference evidence="2" key="1">
    <citation type="submission" date="2017-02" db="EMBL/GenBank/DDBJ databases">
        <authorList>
            <person name="Varghese N."/>
            <person name="Submissions S."/>
        </authorList>
    </citation>
    <scope>NUCLEOTIDE SEQUENCE [LARGE SCALE GENOMIC DNA]</scope>
    <source>
        <strain evidence="2">ATCC 700200</strain>
    </source>
</reference>
<evidence type="ECO:0000313" key="1">
    <source>
        <dbReference type="EMBL" id="SKB05501.1"/>
    </source>
</evidence>
<dbReference type="EMBL" id="FUYE01000018">
    <property type="protein sequence ID" value="SKB05501.1"/>
    <property type="molecule type" value="Genomic_DNA"/>
</dbReference>
<name>A0A1T4YW28_9BACT</name>
<protein>
    <submittedName>
        <fullName evidence="1">Uncharacterized protein</fullName>
    </submittedName>
</protein>
<accession>A0A1T4YW28</accession>
<sequence>MISMNEEVVVLKSDRAGQVQTPVDRQIAVVRGMIAAACRGHALQR</sequence>
<dbReference type="AlphaFoldDB" id="A0A1T4YW28"/>
<organism evidence="1 2">
    <name type="scientific">Prosthecobacter debontii</name>
    <dbReference type="NCBI Taxonomy" id="48467"/>
    <lineage>
        <taxon>Bacteria</taxon>
        <taxon>Pseudomonadati</taxon>
        <taxon>Verrucomicrobiota</taxon>
        <taxon>Verrucomicrobiia</taxon>
        <taxon>Verrucomicrobiales</taxon>
        <taxon>Verrucomicrobiaceae</taxon>
        <taxon>Prosthecobacter</taxon>
    </lineage>
</organism>
<keyword evidence="2" id="KW-1185">Reference proteome</keyword>
<dbReference type="Proteomes" id="UP000190774">
    <property type="component" value="Unassembled WGS sequence"/>
</dbReference>
<evidence type="ECO:0000313" key="2">
    <source>
        <dbReference type="Proteomes" id="UP000190774"/>
    </source>
</evidence>
<gene>
    <name evidence="1" type="ORF">SAMN02745166_04289</name>
</gene>
<dbReference type="STRING" id="48467.SAMN02745166_04289"/>
<proteinExistence type="predicted"/>